<dbReference type="PANTHER" id="PTHR33376:SF2">
    <property type="entry name" value="DICARBOXYLATE-BINDING PERIPLASMIC PROTEIN"/>
    <property type="match status" value="1"/>
</dbReference>
<dbReference type="GO" id="GO:0030246">
    <property type="term" value="F:carbohydrate binding"/>
    <property type="evidence" value="ECO:0007669"/>
    <property type="project" value="TreeGrafter"/>
</dbReference>
<gene>
    <name evidence="2" type="ORF">B4O97_18425</name>
</gene>
<dbReference type="GO" id="GO:0030288">
    <property type="term" value="C:outer membrane-bounded periplasmic space"/>
    <property type="evidence" value="ECO:0007669"/>
    <property type="project" value="InterPro"/>
</dbReference>
<evidence type="ECO:0000313" key="3">
    <source>
        <dbReference type="Proteomes" id="UP000192343"/>
    </source>
</evidence>
<proteinExistence type="predicted"/>
<dbReference type="Gene3D" id="3.40.190.170">
    <property type="entry name" value="Bacterial extracellular solute-binding protein, family 7"/>
    <property type="match status" value="1"/>
</dbReference>
<name>A0A1Y1RT39_9SPIO</name>
<keyword evidence="3" id="KW-1185">Reference proteome</keyword>
<dbReference type="AlphaFoldDB" id="A0A1Y1RT39"/>
<dbReference type="OrthoDB" id="89872at2"/>
<dbReference type="InterPro" id="IPR018389">
    <property type="entry name" value="DctP_fam"/>
</dbReference>
<evidence type="ECO:0000256" key="1">
    <source>
        <dbReference type="ARBA" id="ARBA00022729"/>
    </source>
</evidence>
<dbReference type="Pfam" id="PF03480">
    <property type="entry name" value="DctP"/>
    <property type="match status" value="1"/>
</dbReference>
<evidence type="ECO:0008006" key="4">
    <source>
        <dbReference type="Google" id="ProtNLM"/>
    </source>
</evidence>
<dbReference type="PROSITE" id="PS51257">
    <property type="entry name" value="PROKAR_LIPOPROTEIN"/>
    <property type="match status" value="1"/>
</dbReference>
<organism evidence="2 3">
    <name type="scientific">Marispirochaeta aestuarii</name>
    <dbReference type="NCBI Taxonomy" id="1963862"/>
    <lineage>
        <taxon>Bacteria</taxon>
        <taxon>Pseudomonadati</taxon>
        <taxon>Spirochaetota</taxon>
        <taxon>Spirochaetia</taxon>
        <taxon>Spirochaetales</taxon>
        <taxon>Spirochaetaceae</taxon>
        <taxon>Marispirochaeta</taxon>
    </lineage>
</organism>
<keyword evidence="1" id="KW-0732">Signal</keyword>
<dbReference type="InterPro" id="IPR004682">
    <property type="entry name" value="TRAP_DctP"/>
</dbReference>
<dbReference type="STRING" id="1963862.B4O97_18425"/>
<evidence type="ECO:0000313" key="2">
    <source>
        <dbReference type="EMBL" id="ORC30265.1"/>
    </source>
</evidence>
<dbReference type="EMBL" id="MWQY01000034">
    <property type="protein sequence ID" value="ORC30265.1"/>
    <property type="molecule type" value="Genomic_DNA"/>
</dbReference>
<dbReference type="GO" id="GO:0055085">
    <property type="term" value="P:transmembrane transport"/>
    <property type="evidence" value="ECO:0007669"/>
    <property type="project" value="InterPro"/>
</dbReference>
<protein>
    <recommendedName>
        <fullName evidence="4">C4-dicarboxylate ABC transporter substrate-binding protein</fullName>
    </recommendedName>
</protein>
<sequence>MTRKALMFLVILGIAGLLLTGCLKTEEPVQQVQSSEAEQDSNAPEIVIKIGFGGPETLPNYRAIKELFKPEIESKTNGRIKVELYPSSQLGDDVKLIESLRSGTLEAAGPTTAPLVGMAPEFAVFDIPFLFESGEVADQILDGEIGSKLNKLLESKGLYNLAWTEMGFRHVTNSVHPITSPSDIKGLKIRTMENPIHLEAWRLLGANPTPMPVSEVFTALQQHAIDGQENPVVAIYGWKFYEVNNYISLTGHVYSPLTFLYSKKLFDSYSPDDQKLIREVALKTGIRGREIARADESSYLEEIKEAGATIVELTAAQKQAFQEVTQPVWDSVAEKVGDELIEELKMALAKVTR</sequence>
<comment type="caution">
    <text evidence="2">The sequence shown here is derived from an EMBL/GenBank/DDBJ whole genome shotgun (WGS) entry which is preliminary data.</text>
</comment>
<dbReference type="InterPro" id="IPR038404">
    <property type="entry name" value="TRAP_DctP_sf"/>
</dbReference>
<dbReference type="NCBIfam" id="TIGR00787">
    <property type="entry name" value="dctP"/>
    <property type="match status" value="1"/>
</dbReference>
<dbReference type="NCBIfam" id="NF037995">
    <property type="entry name" value="TRAP_S1"/>
    <property type="match status" value="1"/>
</dbReference>
<dbReference type="RefSeq" id="WP_083052991.1">
    <property type="nucleotide sequence ID" value="NZ_MWQY01000034.1"/>
</dbReference>
<accession>A0A1Y1RT39</accession>
<dbReference type="PANTHER" id="PTHR33376">
    <property type="match status" value="1"/>
</dbReference>
<dbReference type="PIRSF" id="PIRSF006470">
    <property type="entry name" value="DctB"/>
    <property type="match status" value="1"/>
</dbReference>
<dbReference type="Proteomes" id="UP000192343">
    <property type="component" value="Unassembled WGS sequence"/>
</dbReference>
<reference evidence="2 3" key="1">
    <citation type="submission" date="2017-03" db="EMBL/GenBank/DDBJ databases">
        <title>Draft Genome sequence of Marispirochaeta sp. strain JC444.</title>
        <authorList>
            <person name="Shivani Y."/>
            <person name="Subhash Y."/>
            <person name="Sasikala C."/>
            <person name="Ramana C."/>
        </authorList>
    </citation>
    <scope>NUCLEOTIDE SEQUENCE [LARGE SCALE GENOMIC DNA]</scope>
    <source>
        <strain evidence="2 3">JC444</strain>
    </source>
</reference>
<dbReference type="CDD" id="cd13679">
    <property type="entry name" value="PBP2_TRAP_YiaO_like"/>
    <property type="match status" value="1"/>
</dbReference>